<evidence type="ECO:0000256" key="6">
    <source>
        <dbReference type="PIRSR" id="PIRSR606710-2"/>
    </source>
</evidence>
<dbReference type="Gene3D" id="2.115.10.20">
    <property type="entry name" value="Glycosyl hydrolase domain, family 43"/>
    <property type="match status" value="1"/>
</dbReference>
<evidence type="ECO:0000256" key="4">
    <source>
        <dbReference type="ARBA" id="ARBA00023295"/>
    </source>
</evidence>
<dbReference type="InterPro" id="IPR006710">
    <property type="entry name" value="Glyco_hydro_43"/>
</dbReference>
<keyword evidence="8" id="KW-0732">Signal</keyword>
<dbReference type="Pfam" id="PF04616">
    <property type="entry name" value="Glyco_hydro_43"/>
    <property type="match status" value="1"/>
</dbReference>
<proteinExistence type="inferred from homology"/>
<keyword evidence="11" id="KW-1185">Reference proteome</keyword>
<dbReference type="PROSITE" id="PS51318">
    <property type="entry name" value="TAT"/>
    <property type="match status" value="1"/>
</dbReference>
<comment type="caution">
    <text evidence="10">The sequence shown here is derived from an EMBL/GenBank/DDBJ whole genome shotgun (WGS) entry which is preliminary data.</text>
</comment>
<organism evidence="10 11">
    <name type="scientific">Cellulomonas cellasea DSM 20118</name>
    <dbReference type="NCBI Taxonomy" id="1408250"/>
    <lineage>
        <taxon>Bacteria</taxon>
        <taxon>Bacillati</taxon>
        <taxon>Actinomycetota</taxon>
        <taxon>Actinomycetes</taxon>
        <taxon>Micrococcales</taxon>
        <taxon>Cellulomonadaceae</taxon>
        <taxon>Cellulomonas</taxon>
    </lineage>
</organism>
<keyword evidence="3 7" id="KW-0378">Hydrolase</keyword>
<evidence type="ECO:0000256" key="3">
    <source>
        <dbReference type="ARBA" id="ARBA00022801"/>
    </source>
</evidence>
<dbReference type="InterPro" id="IPR050727">
    <property type="entry name" value="GH43_arabinanases"/>
</dbReference>
<dbReference type="PROSITE" id="PS50835">
    <property type="entry name" value="IG_LIKE"/>
    <property type="match status" value="1"/>
</dbReference>
<reference evidence="10 11" key="1">
    <citation type="submission" date="2013-10" db="EMBL/GenBank/DDBJ databases">
        <authorList>
            <person name="Wang G."/>
            <person name="Zhuang W."/>
        </authorList>
    </citation>
    <scope>NUCLEOTIDE SEQUENCE [LARGE SCALE GENOMIC DNA]</scope>
    <source>
        <strain evidence="10 11">DSM 20118</strain>
    </source>
</reference>
<gene>
    <name evidence="10" type="ORF">Q760_00775</name>
</gene>
<feature type="active site" description="Proton acceptor" evidence="5">
    <location>
        <position position="78"/>
    </location>
</feature>
<dbReference type="InterPro" id="IPR036179">
    <property type="entry name" value="Ig-like_dom_sf"/>
</dbReference>
<dbReference type="InterPro" id="IPR007110">
    <property type="entry name" value="Ig-like_dom"/>
</dbReference>
<sequence>MTRHLRRSARVAAATAALLAAALAAPVGASALAGTPSAPAAPPAVAGPALAGPDLPAALAEDPTGGKTVVGQTSPIHDPALVIEGDTWYVFSTGRIDRENGGTIQIATSHDAGTTWEYSGTIWPEIPAWLDERLPGLDNLWAPEVYEHEGTYYLYYSASVFGTNTSLTALATNTTLDPTDPGYAWVDQGEVVSSPVVGLPNGATFNAIDAGIVEGADGTPWMAIGSFWYGIWLVELEWPSGKPVENWRETAVNIADRFMPGNPIEAPYIYAHDGYYYLFVSFDRCCQGGDSTYKVAVGRATDVTGPYLDKEGRDMFGGGGSVVLDAHGAVVGPGGQSVADGYLAFHYYDASNEQLPFFPTLGIQKIAWVDGWPTFDQTVELPAVTTQPRDVAVAPGERVELTVAGTGTPRPVAVWETSADGGATWTAVEAQPVTAADGTSTLVLDAVTAADDGRSWRAVLHNAHGTATSEAATLTVTVPAPPVVTLHPRPVTVPKDATASFTAAATGTPTPSVRWEVSRNGGRSWTAVAYADVETTATAEGVTSTLTLTARPGLTGTRYRAVFTGAGETATTHPATLTVRPQPRS</sequence>
<feature type="domain" description="Ig-like" evidence="9">
    <location>
        <begin position="382"/>
        <end position="475"/>
    </location>
</feature>
<dbReference type="Gene3D" id="2.60.40.10">
    <property type="entry name" value="Immunoglobulins"/>
    <property type="match status" value="2"/>
</dbReference>
<dbReference type="Pfam" id="PF07679">
    <property type="entry name" value="I-set"/>
    <property type="match status" value="1"/>
</dbReference>
<evidence type="ECO:0000313" key="10">
    <source>
        <dbReference type="EMBL" id="KGM01532.1"/>
    </source>
</evidence>
<evidence type="ECO:0000259" key="9">
    <source>
        <dbReference type="PROSITE" id="PS50835"/>
    </source>
</evidence>
<dbReference type="InterPro" id="IPR023296">
    <property type="entry name" value="Glyco_hydro_beta-prop_sf"/>
</dbReference>
<dbReference type="SUPFAM" id="SSF75005">
    <property type="entry name" value="Arabinanase/levansucrase/invertase"/>
    <property type="match status" value="1"/>
</dbReference>
<keyword evidence="4 7" id="KW-0326">Glycosidase</keyword>
<dbReference type="GO" id="GO:0005975">
    <property type="term" value="P:carbohydrate metabolic process"/>
    <property type="evidence" value="ECO:0007669"/>
    <property type="project" value="InterPro"/>
</dbReference>
<protein>
    <recommendedName>
        <fullName evidence="9">Ig-like domain-containing protein</fullName>
    </recommendedName>
</protein>
<dbReference type="SUPFAM" id="SSF48726">
    <property type="entry name" value="Immunoglobulin"/>
    <property type="match status" value="2"/>
</dbReference>
<dbReference type="PANTHER" id="PTHR43301:SF3">
    <property type="entry name" value="ARABINAN ENDO-1,5-ALPHA-L-ARABINOSIDASE A-RELATED"/>
    <property type="match status" value="1"/>
</dbReference>
<dbReference type="Proteomes" id="UP000029833">
    <property type="component" value="Unassembled WGS sequence"/>
</dbReference>
<comment type="similarity">
    <text evidence="2 7">Belongs to the glycosyl hydrolase 43 family.</text>
</comment>
<name>A0A0A0B5V8_9CELL</name>
<dbReference type="InterPro" id="IPR013783">
    <property type="entry name" value="Ig-like_fold"/>
</dbReference>
<dbReference type="InterPro" id="IPR006311">
    <property type="entry name" value="TAT_signal"/>
</dbReference>
<dbReference type="EMBL" id="AXNT01000100">
    <property type="protein sequence ID" value="KGM01532.1"/>
    <property type="molecule type" value="Genomic_DNA"/>
</dbReference>
<evidence type="ECO:0000256" key="1">
    <source>
        <dbReference type="ARBA" id="ARBA00004834"/>
    </source>
</evidence>
<feature type="active site" description="Proton donor" evidence="5">
    <location>
        <position position="265"/>
    </location>
</feature>
<feature type="chain" id="PRO_5039670303" description="Ig-like domain-containing protein" evidence="8">
    <location>
        <begin position="34"/>
        <end position="585"/>
    </location>
</feature>
<dbReference type="AlphaFoldDB" id="A0A0A0B5V8"/>
<feature type="signal peptide" evidence="8">
    <location>
        <begin position="1"/>
        <end position="33"/>
    </location>
</feature>
<comment type="pathway">
    <text evidence="1">Glycan metabolism; L-arabinan degradation.</text>
</comment>
<evidence type="ECO:0000313" key="11">
    <source>
        <dbReference type="Proteomes" id="UP000029833"/>
    </source>
</evidence>
<evidence type="ECO:0000256" key="2">
    <source>
        <dbReference type="ARBA" id="ARBA00009865"/>
    </source>
</evidence>
<dbReference type="InterPro" id="IPR013098">
    <property type="entry name" value="Ig_I-set"/>
</dbReference>
<dbReference type="PANTHER" id="PTHR43301">
    <property type="entry name" value="ARABINAN ENDO-1,5-ALPHA-L-ARABINOSIDASE"/>
    <property type="match status" value="1"/>
</dbReference>
<evidence type="ECO:0000256" key="7">
    <source>
        <dbReference type="RuleBase" id="RU361187"/>
    </source>
</evidence>
<evidence type="ECO:0000256" key="8">
    <source>
        <dbReference type="SAM" id="SignalP"/>
    </source>
</evidence>
<dbReference type="RefSeq" id="WP_084142799.1">
    <property type="nucleotide sequence ID" value="NZ_AXNT01000100.1"/>
</dbReference>
<dbReference type="STRING" id="1408250.Q760_00775"/>
<dbReference type="SMART" id="SM00409">
    <property type="entry name" value="IG"/>
    <property type="match status" value="2"/>
</dbReference>
<accession>A0A0A0B5V8</accession>
<dbReference type="CDD" id="cd08998">
    <property type="entry name" value="GH43_Arb43a-like"/>
    <property type="match status" value="1"/>
</dbReference>
<evidence type="ECO:0000256" key="5">
    <source>
        <dbReference type="PIRSR" id="PIRSR606710-1"/>
    </source>
</evidence>
<dbReference type="InterPro" id="IPR003599">
    <property type="entry name" value="Ig_sub"/>
</dbReference>
<feature type="site" description="Important for catalytic activity, responsible for pKa modulation of the active site Glu and correct orientation of both the proton donor and substrate" evidence="6">
    <location>
        <position position="209"/>
    </location>
</feature>
<dbReference type="GO" id="GO:0004553">
    <property type="term" value="F:hydrolase activity, hydrolyzing O-glycosyl compounds"/>
    <property type="evidence" value="ECO:0007669"/>
    <property type="project" value="InterPro"/>
</dbReference>